<keyword evidence="2 4" id="KW-0560">Oxidoreductase</keyword>
<dbReference type="Pfam" id="PF00171">
    <property type="entry name" value="Aldedh"/>
    <property type="match status" value="1"/>
</dbReference>
<keyword evidence="7" id="KW-1185">Reference proteome</keyword>
<dbReference type="FunFam" id="3.40.309.10:FF:000012">
    <property type="entry name" value="Betaine aldehyde dehydrogenase"/>
    <property type="match status" value="1"/>
</dbReference>
<reference evidence="6 7" key="1">
    <citation type="submission" date="2014-05" db="EMBL/GenBank/DDBJ databases">
        <title>Complete genome sequence of the Streptomyces mutabilis TRM45540.</title>
        <authorList>
            <person name="Luo X."/>
            <person name="Zhang L."/>
        </authorList>
    </citation>
    <scope>NUCLEOTIDE SEQUENCE [LARGE SCALE GENOMIC DNA]</scope>
    <source>
        <strain evidence="6 7">TRM45540</strain>
    </source>
</reference>
<dbReference type="Gene3D" id="3.40.309.10">
    <property type="entry name" value="Aldehyde Dehydrogenase, Chain A, domain 2"/>
    <property type="match status" value="1"/>
</dbReference>
<dbReference type="HOGENOM" id="CLU_005391_0_0_11"/>
<evidence type="ECO:0000256" key="3">
    <source>
        <dbReference type="PROSITE-ProRule" id="PRU10007"/>
    </source>
</evidence>
<dbReference type="InterPro" id="IPR016162">
    <property type="entry name" value="Ald_DH_N"/>
</dbReference>
<dbReference type="CDD" id="cd07108">
    <property type="entry name" value="ALDH_MGR_2402"/>
    <property type="match status" value="1"/>
</dbReference>
<feature type="domain" description="Aldehyde dehydrogenase" evidence="5">
    <location>
        <begin position="12"/>
        <end position="477"/>
    </location>
</feature>
<dbReference type="SUPFAM" id="SSF53720">
    <property type="entry name" value="ALDH-like"/>
    <property type="match status" value="1"/>
</dbReference>
<dbReference type="Gene3D" id="3.40.605.10">
    <property type="entry name" value="Aldehyde Dehydrogenase, Chain A, domain 1"/>
    <property type="match status" value="1"/>
</dbReference>
<dbReference type="FunFam" id="3.40.605.10:FF:000007">
    <property type="entry name" value="NAD/NADP-dependent betaine aldehyde dehydrogenase"/>
    <property type="match status" value="1"/>
</dbReference>
<dbReference type="AlphaFoldDB" id="A0A086MSL2"/>
<evidence type="ECO:0000256" key="4">
    <source>
        <dbReference type="RuleBase" id="RU003345"/>
    </source>
</evidence>
<evidence type="ECO:0000313" key="6">
    <source>
        <dbReference type="EMBL" id="KFG71880.1"/>
    </source>
</evidence>
<dbReference type="PROSITE" id="PS00687">
    <property type="entry name" value="ALDEHYDE_DEHYDR_GLU"/>
    <property type="match status" value="1"/>
</dbReference>
<feature type="active site" evidence="3">
    <location>
        <position position="247"/>
    </location>
</feature>
<dbReference type="InterPro" id="IPR016163">
    <property type="entry name" value="Ald_DH_C"/>
</dbReference>
<dbReference type="PROSITE" id="PS00070">
    <property type="entry name" value="ALDEHYDE_DEHYDR_CYS"/>
    <property type="match status" value="1"/>
</dbReference>
<gene>
    <name evidence="6" type="ORF">FM21_32370</name>
</gene>
<dbReference type="STRING" id="1915400.FM21_32370"/>
<evidence type="ECO:0000256" key="1">
    <source>
        <dbReference type="ARBA" id="ARBA00009986"/>
    </source>
</evidence>
<comment type="caution">
    <text evidence="6">The sequence shown here is derived from an EMBL/GenBank/DDBJ whole genome shotgun (WGS) entry which is preliminary data.</text>
</comment>
<evidence type="ECO:0000259" key="5">
    <source>
        <dbReference type="Pfam" id="PF00171"/>
    </source>
</evidence>
<proteinExistence type="inferred from homology"/>
<sequence length="483" mass="52288">MGDEQMLIAGEWTAAADGQWIAIESPRDKSVIGRIPRGRAEDVDMAVTAAARAYPGWRDLRPRDRGDLFRRIADALEPEQERIARLLSLENGNAIRTQSRGEMQFVVDCFRYFSGLAGEAKGESIPLNPLVLDYSRREPLGVVGAIVPWNAPLMLSALKIAPALVAGNTLVLKLAEDAPLAVLAVVRVCQQFLPEGVFNVVTGYGTEAGEALTSHPDVAKLSFTGSTEVGRRVMEKGAERIVPVSLELGGKSPQIVFPDADEDWVVDGTIAGMRFFRQGQSCTAGSRLFLHESIFDSFLGKLVDKLAALKVGDPLDEASDMGAIVNAKQFDRVCGYVADGMRQPGVELALGGLPPLEGPLSKGYYLKPTVFANAANHWRIAAEEIFGPVVCAIPWKDEQDVIRMANETHYGLAGFVWTHDLGVGLRTAHALEAGWVQVNQGGAQVLGQSYGGFKQSGIGREFSLEGMLDSYTQRKHVSVNLGR</sequence>
<evidence type="ECO:0000256" key="2">
    <source>
        <dbReference type="ARBA" id="ARBA00023002"/>
    </source>
</evidence>
<dbReference type="InterPro" id="IPR016161">
    <property type="entry name" value="Ald_DH/histidinol_DH"/>
</dbReference>
<protein>
    <submittedName>
        <fullName evidence="6">Aldehyde dehydrogenase</fullName>
    </submittedName>
</protein>
<name>A0A086MSL2_9ACTN</name>
<evidence type="ECO:0000313" key="7">
    <source>
        <dbReference type="Proteomes" id="UP000029095"/>
    </source>
</evidence>
<dbReference type="GO" id="GO:0016620">
    <property type="term" value="F:oxidoreductase activity, acting on the aldehyde or oxo group of donors, NAD or NADP as acceptor"/>
    <property type="evidence" value="ECO:0007669"/>
    <property type="project" value="InterPro"/>
</dbReference>
<dbReference type="InterPro" id="IPR015590">
    <property type="entry name" value="Aldehyde_DH_dom"/>
</dbReference>
<dbReference type="EMBL" id="JNFQ01000005">
    <property type="protein sequence ID" value="KFG71880.1"/>
    <property type="molecule type" value="Genomic_DNA"/>
</dbReference>
<accession>A0A086MSL2</accession>
<dbReference type="PANTHER" id="PTHR11699">
    <property type="entry name" value="ALDEHYDE DEHYDROGENASE-RELATED"/>
    <property type="match status" value="1"/>
</dbReference>
<dbReference type="InterPro" id="IPR016160">
    <property type="entry name" value="Ald_DH_CS_CYS"/>
</dbReference>
<dbReference type="InterPro" id="IPR029510">
    <property type="entry name" value="Ald_DH_CS_GLU"/>
</dbReference>
<comment type="similarity">
    <text evidence="1 4">Belongs to the aldehyde dehydrogenase family.</text>
</comment>
<dbReference type="Proteomes" id="UP000029095">
    <property type="component" value="Unassembled WGS sequence"/>
</dbReference>
<organism evidence="6 7">
    <name type="scientific">Streptomyces mutabilis</name>
    <dbReference type="NCBI Taxonomy" id="67332"/>
    <lineage>
        <taxon>Bacteria</taxon>
        <taxon>Bacillati</taxon>
        <taxon>Actinomycetota</taxon>
        <taxon>Actinomycetes</taxon>
        <taxon>Kitasatosporales</taxon>
        <taxon>Streptomycetaceae</taxon>
        <taxon>Streptomyces</taxon>
    </lineage>
</organism>